<sequence>MGYKKDVDKDCFDYTIEDYDYDEMNDSDYTIKGKKDSRDKDCGCYEYKKDKDYEDKDYDCYEYKKSKDYKKDKDYEDYEDNKEYGKYEEYEKCHEKPKKDKCKGETCCYGPYYEPYYVVKKCYRKYYIVKHCTWHRVPCCPKPRCK</sequence>
<accession>D9SNN8</accession>
<gene>
    <name evidence="1" type="ordered locus">Clocel_0120</name>
</gene>
<dbReference type="KEGG" id="ccb:Clocel_0120"/>
<evidence type="ECO:0000313" key="1">
    <source>
        <dbReference type="EMBL" id="ADL49909.1"/>
    </source>
</evidence>
<organism evidence="1 2">
    <name type="scientific">Clostridium cellulovorans (strain ATCC 35296 / DSM 3052 / OCM 3 / 743B)</name>
    <dbReference type="NCBI Taxonomy" id="573061"/>
    <lineage>
        <taxon>Bacteria</taxon>
        <taxon>Bacillati</taxon>
        <taxon>Bacillota</taxon>
        <taxon>Clostridia</taxon>
        <taxon>Eubacteriales</taxon>
        <taxon>Clostridiaceae</taxon>
        <taxon>Clostridium</taxon>
    </lineage>
</organism>
<dbReference type="HOGENOM" id="CLU_1774132_0_0_9"/>
<dbReference type="AlphaFoldDB" id="D9SNN8"/>
<proteinExistence type="predicted"/>
<name>D9SNN8_CLOC7</name>
<dbReference type="RefSeq" id="WP_010075364.1">
    <property type="nucleotide sequence ID" value="NC_014393.1"/>
</dbReference>
<dbReference type="Proteomes" id="UP000002730">
    <property type="component" value="Chromosome"/>
</dbReference>
<reference evidence="1 2" key="1">
    <citation type="submission" date="2010-08" db="EMBL/GenBank/DDBJ databases">
        <title>Complete sequence of Clostridium cellulovorans 743B.</title>
        <authorList>
            <consortium name="US DOE Joint Genome Institute"/>
            <person name="Lucas S."/>
            <person name="Copeland A."/>
            <person name="Lapidus A."/>
            <person name="Cheng J.-F."/>
            <person name="Bruce D."/>
            <person name="Goodwin L."/>
            <person name="Pitluck S."/>
            <person name="Chertkov O."/>
            <person name="Detter J.C."/>
            <person name="Han C."/>
            <person name="Tapia R."/>
            <person name="Land M."/>
            <person name="Hauser L."/>
            <person name="Chang Y.-J."/>
            <person name="Jeffries C."/>
            <person name="Kyrpides N."/>
            <person name="Ivanova N."/>
            <person name="Mikhailova N."/>
            <person name="Hemme C.L."/>
            <person name="Woyke T."/>
        </authorList>
    </citation>
    <scope>NUCLEOTIDE SEQUENCE [LARGE SCALE GENOMIC DNA]</scope>
    <source>
        <strain evidence="2">ATCC 35296 / DSM 3052 / OCM 3 / 743B</strain>
    </source>
</reference>
<dbReference type="EMBL" id="CP002160">
    <property type="protein sequence ID" value="ADL49909.1"/>
    <property type="molecule type" value="Genomic_DNA"/>
</dbReference>
<evidence type="ECO:0000313" key="2">
    <source>
        <dbReference type="Proteomes" id="UP000002730"/>
    </source>
</evidence>
<protein>
    <submittedName>
        <fullName evidence="1">Uncharacterized protein</fullName>
    </submittedName>
</protein>
<keyword evidence="2" id="KW-1185">Reference proteome</keyword>